<evidence type="ECO:0000313" key="3">
    <source>
        <dbReference type="Proteomes" id="UP001162060"/>
    </source>
</evidence>
<dbReference type="InterPro" id="IPR012337">
    <property type="entry name" value="RNaseH-like_sf"/>
</dbReference>
<comment type="caution">
    <text evidence="2">The sequence shown here is derived from an EMBL/GenBank/DDBJ whole genome shotgun (WGS) entry which is preliminary data.</text>
</comment>
<sequence>MVHLAAVLESITAQGCARVFIDNIFRLHGLPRELVSDKDPRFTAEFWQSVFRSLGTRLTMSTSDHPETDSQTERVNRVLEEMLRGYVHSFTSWSEFLPMMEIRHQQLGARVYNAYTFLREWPTPSTFTRLLRV</sequence>
<dbReference type="Proteomes" id="UP001162060">
    <property type="component" value="Unassembled WGS sequence"/>
</dbReference>
<dbReference type="GO" id="GO:0015074">
    <property type="term" value="P:DNA integration"/>
    <property type="evidence" value="ECO:0007669"/>
    <property type="project" value="InterPro"/>
</dbReference>
<dbReference type="GO" id="GO:0003676">
    <property type="term" value="F:nucleic acid binding"/>
    <property type="evidence" value="ECO:0007669"/>
    <property type="project" value="InterPro"/>
</dbReference>
<dbReference type="AlphaFoldDB" id="A0AAV1T9N8"/>
<dbReference type="EMBL" id="CAKLBY020000036">
    <property type="protein sequence ID" value="CAK7910630.1"/>
    <property type="molecule type" value="Genomic_DNA"/>
</dbReference>
<dbReference type="Gene3D" id="3.30.420.10">
    <property type="entry name" value="Ribonuclease H-like superfamily/Ribonuclease H"/>
    <property type="match status" value="1"/>
</dbReference>
<dbReference type="InterPro" id="IPR050951">
    <property type="entry name" value="Retrovirus_Pol_polyprotein"/>
</dbReference>
<protein>
    <recommendedName>
        <fullName evidence="1">Integrase catalytic domain-containing protein</fullName>
    </recommendedName>
</protein>
<dbReference type="PROSITE" id="PS50994">
    <property type="entry name" value="INTEGRASE"/>
    <property type="match status" value="1"/>
</dbReference>
<feature type="domain" description="Integrase catalytic" evidence="1">
    <location>
        <begin position="1"/>
        <end position="130"/>
    </location>
</feature>
<evidence type="ECO:0000259" key="1">
    <source>
        <dbReference type="PROSITE" id="PS50994"/>
    </source>
</evidence>
<dbReference type="InterPro" id="IPR001584">
    <property type="entry name" value="Integrase_cat-core"/>
</dbReference>
<dbReference type="PANTHER" id="PTHR37984">
    <property type="entry name" value="PROTEIN CBG26694"/>
    <property type="match status" value="1"/>
</dbReference>
<evidence type="ECO:0000313" key="2">
    <source>
        <dbReference type="EMBL" id="CAK7910630.1"/>
    </source>
</evidence>
<accession>A0AAV1T9N8</accession>
<reference evidence="2" key="1">
    <citation type="submission" date="2024-01" db="EMBL/GenBank/DDBJ databases">
        <authorList>
            <person name="Webb A."/>
        </authorList>
    </citation>
    <scope>NUCLEOTIDE SEQUENCE</scope>
    <source>
        <strain evidence="2">Pm1</strain>
    </source>
</reference>
<gene>
    <name evidence="2" type="ORF">PM001_LOCUS4186</name>
</gene>
<proteinExistence type="predicted"/>
<dbReference type="PANTHER" id="PTHR37984:SF15">
    <property type="entry name" value="INTEGRASE CATALYTIC DOMAIN-CONTAINING PROTEIN"/>
    <property type="match status" value="1"/>
</dbReference>
<dbReference type="SUPFAM" id="SSF53098">
    <property type="entry name" value="Ribonuclease H-like"/>
    <property type="match status" value="1"/>
</dbReference>
<dbReference type="InterPro" id="IPR036397">
    <property type="entry name" value="RNaseH_sf"/>
</dbReference>
<organism evidence="2 3">
    <name type="scientific">Peronospora matthiolae</name>
    <dbReference type="NCBI Taxonomy" id="2874970"/>
    <lineage>
        <taxon>Eukaryota</taxon>
        <taxon>Sar</taxon>
        <taxon>Stramenopiles</taxon>
        <taxon>Oomycota</taxon>
        <taxon>Peronosporomycetes</taxon>
        <taxon>Peronosporales</taxon>
        <taxon>Peronosporaceae</taxon>
        <taxon>Peronospora</taxon>
    </lineage>
</organism>
<name>A0AAV1T9N8_9STRA</name>